<dbReference type="Pfam" id="PF07043">
    <property type="entry name" value="DUF1328"/>
    <property type="match status" value="1"/>
</dbReference>
<name>A0ABW3KCW5_9BACT</name>
<keyword evidence="3 5" id="KW-1133">Transmembrane helix</keyword>
<dbReference type="EMBL" id="JBHTKA010000015">
    <property type="protein sequence ID" value="MFD1003260.1"/>
    <property type="molecule type" value="Genomic_DNA"/>
</dbReference>
<keyword evidence="1" id="KW-1003">Cell membrane</keyword>
<evidence type="ECO:0000313" key="7">
    <source>
        <dbReference type="Proteomes" id="UP001597112"/>
    </source>
</evidence>
<gene>
    <name evidence="6" type="ORF">ACFQ21_28300</name>
</gene>
<protein>
    <submittedName>
        <fullName evidence="6">DUF1328 family protein</fullName>
    </submittedName>
</protein>
<evidence type="ECO:0000256" key="5">
    <source>
        <dbReference type="SAM" id="Phobius"/>
    </source>
</evidence>
<reference evidence="7" key="1">
    <citation type="journal article" date="2019" name="Int. J. Syst. Evol. Microbiol.">
        <title>The Global Catalogue of Microorganisms (GCM) 10K type strain sequencing project: providing services to taxonomists for standard genome sequencing and annotation.</title>
        <authorList>
            <consortium name="The Broad Institute Genomics Platform"/>
            <consortium name="The Broad Institute Genome Sequencing Center for Infectious Disease"/>
            <person name="Wu L."/>
            <person name="Ma J."/>
        </authorList>
    </citation>
    <scope>NUCLEOTIDE SEQUENCE [LARGE SCALE GENOMIC DNA]</scope>
    <source>
        <strain evidence="7">CCUG 58938</strain>
    </source>
</reference>
<organism evidence="6 7">
    <name type="scientific">Ohtaekwangia kribbensis</name>
    <dbReference type="NCBI Taxonomy" id="688913"/>
    <lineage>
        <taxon>Bacteria</taxon>
        <taxon>Pseudomonadati</taxon>
        <taxon>Bacteroidota</taxon>
        <taxon>Cytophagia</taxon>
        <taxon>Cytophagales</taxon>
        <taxon>Fulvivirgaceae</taxon>
        <taxon>Ohtaekwangia</taxon>
    </lineage>
</organism>
<dbReference type="HAMAP" id="MF_01361">
    <property type="entry name" value="UPF0391"/>
    <property type="match status" value="1"/>
</dbReference>
<dbReference type="InterPro" id="IPR009760">
    <property type="entry name" value="DUF1328"/>
</dbReference>
<keyword evidence="4 5" id="KW-0472">Membrane</keyword>
<dbReference type="PIRSF" id="PIRSF036466">
    <property type="entry name" value="UCP036466"/>
    <property type="match status" value="1"/>
</dbReference>
<evidence type="ECO:0000256" key="1">
    <source>
        <dbReference type="ARBA" id="ARBA00022475"/>
    </source>
</evidence>
<keyword evidence="2 5" id="KW-0812">Transmembrane</keyword>
<feature type="transmembrane region" description="Helical" evidence="5">
    <location>
        <begin position="7"/>
        <end position="27"/>
    </location>
</feature>
<keyword evidence="7" id="KW-1185">Reference proteome</keyword>
<accession>A0ABW3KCW5</accession>
<evidence type="ECO:0000256" key="3">
    <source>
        <dbReference type="ARBA" id="ARBA00022989"/>
    </source>
</evidence>
<proteinExistence type="inferred from homology"/>
<comment type="caution">
    <text evidence="6">The sequence shown here is derived from an EMBL/GenBank/DDBJ whole genome shotgun (WGS) entry which is preliminary data.</text>
</comment>
<evidence type="ECO:0000256" key="2">
    <source>
        <dbReference type="ARBA" id="ARBA00022692"/>
    </source>
</evidence>
<dbReference type="Proteomes" id="UP001597112">
    <property type="component" value="Unassembled WGS sequence"/>
</dbReference>
<evidence type="ECO:0000313" key="6">
    <source>
        <dbReference type="EMBL" id="MFD1003260.1"/>
    </source>
</evidence>
<dbReference type="NCBIfam" id="NF010226">
    <property type="entry name" value="PRK13682.1-1"/>
    <property type="match status" value="1"/>
</dbReference>
<feature type="transmembrane region" description="Helical" evidence="5">
    <location>
        <begin position="33"/>
        <end position="53"/>
    </location>
</feature>
<dbReference type="RefSeq" id="WP_377585708.1">
    <property type="nucleotide sequence ID" value="NZ_JBHTKA010000015.1"/>
</dbReference>
<evidence type="ECO:0000256" key="4">
    <source>
        <dbReference type="ARBA" id="ARBA00023136"/>
    </source>
</evidence>
<sequence>MLRWAAIFFIIAIIAAIFGFGGIAEGAASVAKVLFFIFIIGFVIVIAFGATLFKK</sequence>